<dbReference type="EMBL" id="MNCJ02000318">
    <property type="protein sequence ID" value="KAF5815752.1"/>
    <property type="molecule type" value="Genomic_DNA"/>
</dbReference>
<keyword evidence="1" id="KW-1133">Transmembrane helix</keyword>
<accession>A0A251VA60</accession>
<dbReference type="EMBL" id="CM007892">
    <property type="protein sequence ID" value="OTG32324.1"/>
    <property type="molecule type" value="Genomic_DNA"/>
</dbReference>
<keyword evidence="4" id="KW-1185">Reference proteome</keyword>
<evidence type="ECO:0000313" key="3">
    <source>
        <dbReference type="EMBL" id="OTG32324.1"/>
    </source>
</evidence>
<dbReference type="Proteomes" id="UP000215914">
    <property type="component" value="Chromosome 3"/>
</dbReference>
<gene>
    <name evidence="3" type="ORF">HannXRQ_Chr03g0085381</name>
    <name evidence="2" type="ORF">HanXRQr2_Chr03g0126611</name>
</gene>
<reference evidence="3" key="2">
    <citation type="submission" date="2017-02" db="EMBL/GenBank/DDBJ databases">
        <title>Sunflower complete genome.</title>
        <authorList>
            <person name="Langlade N."/>
            <person name="Munos S."/>
        </authorList>
    </citation>
    <scope>NUCLEOTIDE SEQUENCE [LARGE SCALE GENOMIC DNA]</scope>
    <source>
        <tissue evidence="3">Leaves</tissue>
    </source>
</reference>
<dbReference type="AlphaFoldDB" id="A0A251VA60"/>
<feature type="transmembrane region" description="Helical" evidence="1">
    <location>
        <begin position="31"/>
        <end position="49"/>
    </location>
</feature>
<evidence type="ECO:0000313" key="2">
    <source>
        <dbReference type="EMBL" id="KAF5815752.1"/>
    </source>
</evidence>
<dbReference type="Gramene" id="mRNA:HanXRQr2_Chr03g0126611">
    <property type="protein sequence ID" value="mRNA:HanXRQr2_Chr03g0126611"/>
    <property type="gene ID" value="HanXRQr2_Chr03g0126611"/>
</dbReference>
<organism evidence="3 4">
    <name type="scientific">Helianthus annuus</name>
    <name type="common">Common sunflower</name>
    <dbReference type="NCBI Taxonomy" id="4232"/>
    <lineage>
        <taxon>Eukaryota</taxon>
        <taxon>Viridiplantae</taxon>
        <taxon>Streptophyta</taxon>
        <taxon>Embryophyta</taxon>
        <taxon>Tracheophyta</taxon>
        <taxon>Spermatophyta</taxon>
        <taxon>Magnoliopsida</taxon>
        <taxon>eudicotyledons</taxon>
        <taxon>Gunneridae</taxon>
        <taxon>Pentapetalae</taxon>
        <taxon>asterids</taxon>
        <taxon>campanulids</taxon>
        <taxon>Asterales</taxon>
        <taxon>Asteraceae</taxon>
        <taxon>Asteroideae</taxon>
        <taxon>Heliantheae alliance</taxon>
        <taxon>Heliantheae</taxon>
        <taxon>Helianthus</taxon>
    </lineage>
</organism>
<evidence type="ECO:0000313" key="4">
    <source>
        <dbReference type="Proteomes" id="UP000215914"/>
    </source>
</evidence>
<dbReference type="InParanoid" id="A0A251VA60"/>
<reference evidence="2" key="3">
    <citation type="submission" date="2020-06" db="EMBL/GenBank/DDBJ databases">
        <title>Helianthus annuus Genome sequencing and assembly Release 2.</title>
        <authorList>
            <person name="Gouzy J."/>
            <person name="Langlade N."/>
            <person name="Munos S."/>
        </authorList>
    </citation>
    <scope>NUCLEOTIDE SEQUENCE</scope>
    <source>
        <tissue evidence="2">Leaves</tissue>
    </source>
</reference>
<reference evidence="2 4" key="1">
    <citation type="journal article" date="2017" name="Nature">
        <title>The sunflower genome provides insights into oil metabolism, flowering and Asterid evolution.</title>
        <authorList>
            <person name="Badouin H."/>
            <person name="Gouzy J."/>
            <person name="Grassa C.J."/>
            <person name="Murat F."/>
            <person name="Staton S.E."/>
            <person name="Cottret L."/>
            <person name="Lelandais-Briere C."/>
            <person name="Owens G.L."/>
            <person name="Carrere S."/>
            <person name="Mayjonade B."/>
            <person name="Legrand L."/>
            <person name="Gill N."/>
            <person name="Kane N.C."/>
            <person name="Bowers J.E."/>
            <person name="Hubner S."/>
            <person name="Bellec A."/>
            <person name="Berard A."/>
            <person name="Berges H."/>
            <person name="Blanchet N."/>
            <person name="Boniface M.C."/>
            <person name="Brunel D."/>
            <person name="Catrice O."/>
            <person name="Chaidir N."/>
            <person name="Claudel C."/>
            <person name="Donnadieu C."/>
            <person name="Faraut T."/>
            <person name="Fievet G."/>
            <person name="Helmstetter N."/>
            <person name="King M."/>
            <person name="Knapp S.J."/>
            <person name="Lai Z."/>
            <person name="Le Paslier M.C."/>
            <person name="Lippi Y."/>
            <person name="Lorenzon L."/>
            <person name="Mandel J.R."/>
            <person name="Marage G."/>
            <person name="Marchand G."/>
            <person name="Marquand E."/>
            <person name="Bret-Mestries E."/>
            <person name="Morien E."/>
            <person name="Nambeesan S."/>
            <person name="Nguyen T."/>
            <person name="Pegot-Espagnet P."/>
            <person name="Pouilly N."/>
            <person name="Raftis F."/>
            <person name="Sallet E."/>
            <person name="Schiex T."/>
            <person name="Thomas J."/>
            <person name="Vandecasteele C."/>
            <person name="Vares D."/>
            <person name="Vear F."/>
            <person name="Vautrin S."/>
            <person name="Crespi M."/>
            <person name="Mangin B."/>
            <person name="Burke J.M."/>
            <person name="Salse J."/>
            <person name="Munos S."/>
            <person name="Vincourt P."/>
            <person name="Rieseberg L.H."/>
            <person name="Langlade N.B."/>
        </authorList>
    </citation>
    <scope>NUCLEOTIDE SEQUENCE [LARGE SCALE GENOMIC DNA]</scope>
    <source>
        <strain evidence="4">cv. SF193</strain>
        <tissue evidence="2">Leaves</tissue>
    </source>
</reference>
<evidence type="ECO:0000256" key="1">
    <source>
        <dbReference type="SAM" id="Phobius"/>
    </source>
</evidence>
<keyword evidence="1" id="KW-0812">Transmembrane</keyword>
<protein>
    <submittedName>
        <fullName evidence="3">Uncharacterized protein</fullName>
    </submittedName>
</protein>
<proteinExistence type="predicted"/>
<sequence>MVPINSSTSLQSSSKNTIGFHITNNLFSGSTYIDGFTFFTVFIYIHFILNRYLNFPYRSINLFLIWLIVHQGFFCSFS</sequence>
<keyword evidence="1" id="KW-0472">Membrane</keyword>
<name>A0A251VA60_HELAN</name>
<feature type="transmembrane region" description="Helical" evidence="1">
    <location>
        <begin position="55"/>
        <end position="77"/>
    </location>
</feature>